<dbReference type="SUPFAM" id="SSF52540">
    <property type="entry name" value="P-loop containing nucleoside triphosphate hydrolases"/>
    <property type="match status" value="1"/>
</dbReference>
<dbReference type="EC" id="2.7.1.12" evidence="3 9"/>
<evidence type="ECO:0000256" key="3">
    <source>
        <dbReference type="ARBA" id="ARBA00012054"/>
    </source>
</evidence>
<sequence>MLNLASWLDRVRGVEGDPSELTESTSETGAAVWDGAIALARYISRRDSVVVRGKRVVELGGGTGLVGVACALLGATATITDRSFRIEAIRSAINENGVPATAQVLDWRDPSTPVVAPFDVVVASDCVYDEPLVAPFVETARRLLAPGGLALVAIDTSVGRRRAYARFETRCKATFDTFDAIDLEDDVVLYALGKPFPPCVVVCGVCGVGKTAVGKALGGSSFVDGDDLHPPANVAKMTSAEPLTDDDRASWLDACGRALSDTDGVVLACSALKAKYRAVLATAARRARRRLVLVYLRATPALVADRVRARADHFMPASLVTSQFEALEPPTSDENDAITLLVRDATLPLAAIVDSIRPYLSQQQQQRALTWAALSPLGPATPK</sequence>
<dbReference type="InterPro" id="IPR029063">
    <property type="entry name" value="SAM-dependent_MTases_sf"/>
</dbReference>
<evidence type="ECO:0000256" key="9">
    <source>
        <dbReference type="RuleBase" id="RU363066"/>
    </source>
</evidence>
<accession>A0AAD7UL95</accession>
<proteinExistence type="inferred from homology"/>
<evidence type="ECO:0000256" key="6">
    <source>
        <dbReference type="ARBA" id="ARBA00022777"/>
    </source>
</evidence>
<dbReference type="GO" id="GO:0046316">
    <property type="term" value="F:gluconokinase activity"/>
    <property type="evidence" value="ECO:0007669"/>
    <property type="project" value="UniProtKB-EC"/>
</dbReference>
<keyword evidence="5 9" id="KW-0547">Nucleotide-binding</keyword>
<keyword evidence="11" id="KW-1185">Reference proteome</keyword>
<comment type="catalytic activity">
    <reaction evidence="8 9">
        <text>D-gluconate + ATP = 6-phospho-D-gluconate + ADP + H(+)</text>
        <dbReference type="Rhea" id="RHEA:19433"/>
        <dbReference type="ChEBI" id="CHEBI:15378"/>
        <dbReference type="ChEBI" id="CHEBI:18391"/>
        <dbReference type="ChEBI" id="CHEBI:30616"/>
        <dbReference type="ChEBI" id="CHEBI:58759"/>
        <dbReference type="ChEBI" id="CHEBI:456216"/>
        <dbReference type="EC" id="2.7.1.12"/>
    </reaction>
</comment>
<dbReference type="EMBL" id="JAQMWT010000078">
    <property type="protein sequence ID" value="KAJ8611293.1"/>
    <property type="molecule type" value="Genomic_DNA"/>
</dbReference>
<protein>
    <recommendedName>
        <fullName evidence="3 9">Gluconokinase</fullName>
        <ecNumber evidence="3 9">2.7.1.12</ecNumber>
    </recommendedName>
</protein>
<dbReference type="Pfam" id="PF13671">
    <property type="entry name" value="AAA_33"/>
    <property type="match status" value="1"/>
</dbReference>
<evidence type="ECO:0000256" key="5">
    <source>
        <dbReference type="ARBA" id="ARBA00022741"/>
    </source>
</evidence>
<keyword evidence="6 9" id="KW-0418">Kinase</keyword>
<dbReference type="InterPro" id="IPR019410">
    <property type="entry name" value="Methyltransf_16"/>
</dbReference>
<evidence type="ECO:0000256" key="2">
    <source>
        <dbReference type="ARBA" id="ARBA00008420"/>
    </source>
</evidence>
<dbReference type="Gene3D" id="3.40.50.300">
    <property type="entry name" value="P-loop containing nucleotide triphosphate hydrolases"/>
    <property type="match status" value="1"/>
</dbReference>
<keyword evidence="7 9" id="KW-0067">ATP-binding</keyword>
<name>A0AAD7UL95_9STRA</name>
<dbReference type="GO" id="GO:0005737">
    <property type="term" value="C:cytoplasm"/>
    <property type="evidence" value="ECO:0007669"/>
    <property type="project" value="TreeGrafter"/>
</dbReference>
<dbReference type="InterPro" id="IPR006001">
    <property type="entry name" value="Therm_gnt_kin"/>
</dbReference>
<dbReference type="PANTHER" id="PTHR43442">
    <property type="entry name" value="GLUCONOKINASE-RELATED"/>
    <property type="match status" value="1"/>
</dbReference>
<evidence type="ECO:0000256" key="8">
    <source>
        <dbReference type="ARBA" id="ARBA00048090"/>
    </source>
</evidence>
<dbReference type="Proteomes" id="UP001230188">
    <property type="component" value="Unassembled WGS sequence"/>
</dbReference>
<evidence type="ECO:0000256" key="7">
    <source>
        <dbReference type="ARBA" id="ARBA00022840"/>
    </source>
</evidence>
<dbReference type="GO" id="GO:0005975">
    <property type="term" value="P:carbohydrate metabolic process"/>
    <property type="evidence" value="ECO:0007669"/>
    <property type="project" value="InterPro"/>
</dbReference>
<comment type="caution">
    <text evidence="10">The sequence shown here is derived from an EMBL/GenBank/DDBJ whole genome shotgun (WGS) entry which is preliminary data.</text>
</comment>
<organism evidence="10 11">
    <name type="scientific">Chrysophaeum taylorii</name>
    <dbReference type="NCBI Taxonomy" id="2483200"/>
    <lineage>
        <taxon>Eukaryota</taxon>
        <taxon>Sar</taxon>
        <taxon>Stramenopiles</taxon>
        <taxon>Ochrophyta</taxon>
        <taxon>Pelagophyceae</taxon>
        <taxon>Pelagomonadales</taxon>
        <taxon>Pelagomonadaceae</taxon>
        <taxon>Chrysophaeum</taxon>
    </lineage>
</organism>
<dbReference type="CDD" id="cd02021">
    <property type="entry name" value="GntK"/>
    <property type="match status" value="1"/>
</dbReference>
<dbReference type="InterPro" id="IPR027417">
    <property type="entry name" value="P-loop_NTPase"/>
</dbReference>
<reference evidence="10" key="1">
    <citation type="submission" date="2023-01" db="EMBL/GenBank/DDBJ databases">
        <title>Metagenome sequencing of chrysophaentin producing Chrysophaeum taylorii.</title>
        <authorList>
            <person name="Davison J."/>
            <person name="Bewley C."/>
        </authorList>
    </citation>
    <scope>NUCLEOTIDE SEQUENCE</scope>
    <source>
        <strain evidence="10">NIES-1699</strain>
    </source>
</reference>
<evidence type="ECO:0000313" key="10">
    <source>
        <dbReference type="EMBL" id="KAJ8611293.1"/>
    </source>
</evidence>
<comment type="pathway">
    <text evidence="1 9">Carbohydrate acid metabolism; D-gluconate degradation.</text>
</comment>
<dbReference type="AlphaFoldDB" id="A0AAD7UL95"/>
<dbReference type="NCBIfam" id="TIGR01313">
    <property type="entry name" value="therm_gnt_kin"/>
    <property type="match status" value="1"/>
</dbReference>
<comment type="similarity">
    <text evidence="2 9">Belongs to the gluconokinase GntK/GntV family.</text>
</comment>
<dbReference type="PANTHER" id="PTHR43442:SF3">
    <property type="entry name" value="GLUCONOKINASE-RELATED"/>
    <property type="match status" value="1"/>
</dbReference>
<evidence type="ECO:0000256" key="4">
    <source>
        <dbReference type="ARBA" id="ARBA00022679"/>
    </source>
</evidence>
<keyword evidence="4 9" id="KW-0808">Transferase</keyword>
<dbReference type="SUPFAM" id="SSF53335">
    <property type="entry name" value="S-adenosyl-L-methionine-dependent methyltransferases"/>
    <property type="match status" value="1"/>
</dbReference>
<gene>
    <name evidence="10" type="ORF">CTAYLR_004172</name>
</gene>
<dbReference type="CDD" id="cd02440">
    <property type="entry name" value="AdoMet_MTases"/>
    <property type="match status" value="1"/>
</dbReference>
<evidence type="ECO:0000313" key="11">
    <source>
        <dbReference type="Proteomes" id="UP001230188"/>
    </source>
</evidence>
<evidence type="ECO:0000256" key="1">
    <source>
        <dbReference type="ARBA" id="ARBA00004875"/>
    </source>
</evidence>
<dbReference type="Gene3D" id="3.40.50.150">
    <property type="entry name" value="Vaccinia Virus protein VP39"/>
    <property type="match status" value="1"/>
</dbReference>
<dbReference type="GO" id="GO:0005524">
    <property type="term" value="F:ATP binding"/>
    <property type="evidence" value="ECO:0007669"/>
    <property type="project" value="UniProtKB-KW"/>
</dbReference>
<dbReference type="Pfam" id="PF10294">
    <property type="entry name" value="Methyltransf_16"/>
    <property type="match status" value="1"/>
</dbReference>